<accession>C6PXT4</accession>
<dbReference type="AlphaFoldDB" id="C6PXT4"/>
<dbReference type="KEGG" id="cck:Ccar_22520"/>
<dbReference type="OrthoDB" id="2084516at2"/>
<sequence>MLKIWGKIIKNNKIVIDDVVTSDIEGSYQENLKVCITELCNKFDISKPYWLPVNLEQYNKMSKTSFNQDNFIEEIDFDKFMIVELEDEDKQT</sequence>
<dbReference type="eggNOG" id="ENOG5032S4Q">
    <property type="taxonomic scope" value="Bacteria"/>
</dbReference>
<gene>
    <name evidence="1" type="ORF">CcarbDRAFT_3601</name>
</gene>
<name>C6PXT4_9CLOT</name>
<organism evidence="1 2">
    <name type="scientific">Clostridium carboxidivorans P7</name>
    <dbReference type="NCBI Taxonomy" id="536227"/>
    <lineage>
        <taxon>Bacteria</taxon>
        <taxon>Bacillati</taxon>
        <taxon>Bacillota</taxon>
        <taxon>Clostridia</taxon>
        <taxon>Eubacteriales</taxon>
        <taxon>Clostridiaceae</taxon>
        <taxon>Clostridium</taxon>
    </lineage>
</organism>
<dbReference type="PATRIC" id="fig|536227.13.peg.4659"/>
<keyword evidence="2" id="KW-1185">Reference proteome</keyword>
<evidence type="ECO:0000313" key="2">
    <source>
        <dbReference type="Proteomes" id="UP000004198"/>
    </source>
</evidence>
<proteinExistence type="predicted"/>
<dbReference type="RefSeq" id="WP_007062486.1">
    <property type="nucleotide sequence ID" value="NZ_ACVI01000069.1"/>
</dbReference>
<dbReference type="EMBL" id="ACVI01000069">
    <property type="protein sequence ID" value="EET85965.1"/>
    <property type="molecule type" value="Genomic_DNA"/>
</dbReference>
<protein>
    <submittedName>
        <fullName evidence="1">Uncharacterized protein</fullName>
    </submittedName>
</protein>
<evidence type="ECO:0000313" key="1">
    <source>
        <dbReference type="EMBL" id="EET85965.1"/>
    </source>
</evidence>
<comment type="caution">
    <text evidence="1">The sequence shown here is derived from an EMBL/GenBank/DDBJ whole genome shotgun (WGS) entry which is preliminary data.</text>
</comment>
<dbReference type="Proteomes" id="UP000004198">
    <property type="component" value="Unassembled WGS sequence"/>
</dbReference>
<reference evidence="1 2" key="1">
    <citation type="submission" date="2009-06" db="EMBL/GenBank/DDBJ databases">
        <title>The draft genome of Clostridium carboxidivorans P7.</title>
        <authorList>
            <consortium name="US DOE Joint Genome Institute (JGI-PGF)"/>
            <person name="Lucas S."/>
            <person name="Copeland A."/>
            <person name="Lapidus A."/>
            <person name="Glavina del Rio T."/>
            <person name="Tice H."/>
            <person name="Bruce D."/>
            <person name="Goodwin L."/>
            <person name="Pitluck S."/>
            <person name="Larimer F."/>
            <person name="Land M.L."/>
            <person name="Hauser L."/>
            <person name="Hemme C.L."/>
        </authorList>
    </citation>
    <scope>NUCLEOTIDE SEQUENCE [LARGE SCALE GENOMIC DNA]</scope>
    <source>
        <strain evidence="1 2">P7</strain>
    </source>
</reference>
<dbReference type="STRING" id="536227.Ccar_22520"/>